<dbReference type="GO" id="GO:0008270">
    <property type="term" value="F:zinc ion binding"/>
    <property type="evidence" value="ECO:0007669"/>
    <property type="project" value="UniProtKB-ARBA"/>
</dbReference>
<dbReference type="PROSITE" id="PS52034">
    <property type="entry name" value="PEPTIDASE_M32"/>
    <property type="match status" value="1"/>
</dbReference>
<gene>
    <name evidence="11" type="ORF">A3A58_02425</name>
</gene>
<evidence type="ECO:0000256" key="7">
    <source>
        <dbReference type="ARBA" id="ARBA00061580"/>
    </source>
</evidence>
<evidence type="ECO:0000256" key="9">
    <source>
        <dbReference type="PIRSR" id="PIRSR006615-1"/>
    </source>
</evidence>
<dbReference type="GO" id="GO:0006508">
    <property type="term" value="P:proteolysis"/>
    <property type="evidence" value="ECO:0007669"/>
    <property type="project" value="UniProtKB-UniRule"/>
</dbReference>
<evidence type="ECO:0000256" key="4">
    <source>
        <dbReference type="ARBA" id="ARBA00022801"/>
    </source>
</evidence>
<comment type="similarity">
    <text evidence="7 8">Belongs to the peptidase M32 family.</text>
</comment>
<dbReference type="PANTHER" id="PTHR34217">
    <property type="entry name" value="METAL-DEPENDENT CARBOXYPEPTIDASE"/>
    <property type="match status" value="1"/>
</dbReference>
<dbReference type="EC" id="3.4.17.19" evidence="8"/>
<evidence type="ECO:0000256" key="3">
    <source>
        <dbReference type="ARBA" id="ARBA00022723"/>
    </source>
</evidence>
<dbReference type="AlphaFoldDB" id="A0A1G1VD02"/>
<keyword evidence="4 8" id="KW-0378">Hydrolase</keyword>
<dbReference type="EMBL" id="MHCD01000038">
    <property type="protein sequence ID" value="OGY13269.1"/>
    <property type="molecule type" value="Genomic_DNA"/>
</dbReference>
<feature type="binding site" evidence="9">
    <location>
        <position position="297"/>
    </location>
    <ligand>
        <name>Zn(2+)</name>
        <dbReference type="ChEBI" id="CHEBI:29105"/>
        <note>catalytic</note>
    </ligand>
</feature>
<dbReference type="SUPFAM" id="SSF55486">
    <property type="entry name" value="Metalloproteases ('zincins'), catalytic domain"/>
    <property type="match status" value="1"/>
</dbReference>
<protein>
    <recommendedName>
        <fullName evidence="8">Metal-dependent carboxypeptidase</fullName>
        <ecNumber evidence="8">3.4.17.19</ecNumber>
    </recommendedName>
</protein>
<comment type="cofactor">
    <cofactor evidence="9">
        <name>Zn(2+)</name>
        <dbReference type="ChEBI" id="CHEBI:29105"/>
    </cofactor>
    <text evidence="9">Binds 1 zinc ion per subunit.</text>
</comment>
<proteinExistence type="inferred from homology"/>
<dbReference type="CDD" id="cd06460">
    <property type="entry name" value="M32_Taq"/>
    <property type="match status" value="1"/>
</dbReference>
<feature type="active site" description="Proton donor/acceptor" evidence="10">
    <location>
        <position position="268"/>
    </location>
</feature>
<keyword evidence="3 8" id="KW-0479">Metal-binding</keyword>
<evidence type="ECO:0000313" key="12">
    <source>
        <dbReference type="Proteomes" id="UP000177685"/>
    </source>
</evidence>
<evidence type="ECO:0000256" key="1">
    <source>
        <dbReference type="ARBA" id="ARBA00022645"/>
    </source>
</evidence>
<dbReference type="GO" id="GO:0004181">
    <property type="term" value="F:metallocarboxypeptidase activity"/>
    <property type="evidence" value="ECO:0007669"/>
    <property type="project" value="UniProtKB-UniRule"/>
</dbReference>
<dbReference type="Pfam" id="PF02074">
    <property type="entry name" value="Peptidase_M32"/>
    <property type="match status" value="1"/>
</dbReference>
<keyword evidence="2 8" id="KW-0645">Protease</keyword>
<keyword evidence="9" id="KW-0862">Zinc</keyword>
<dbReference type="InterPro" id="IPR001333">
    <property type="entry name" value="Peptidase_M32_Taq"/>
</dbReference>
<organism evidence="11 12">
    <name type="scientific">Candidatus Blackburnbacteria bacterium RIFCSPLOWO2_01_FULL_41_27</name>
    <dbReference type="NCBI Taxonomy" id="1797520"/>
    <lineage>
        <taxon>Bacteria</taxon>
        <taxon>Candidatus Blackburniibacteriota</taxon>
    </lineage>
</organism>
<dbReference type="PANTHER" id="PTHR34217:SF1">
    <property type="entry name" value="CARBOXYPEPTIDASE 1"/>
    <property type="match status" value="1"/>
</dbReference>
<sequence length="505" mass="58666">MDIYNEFTTLLLELYQLKSVLALLDWDTQVNMPEKGAQRRGETVAYLAGLLHNKFVSREFEKLIKSVRKLDQEGKLAEKQSAIVREVYREFVREKKLPENFVRELAQVTSEAHQVWVRARRENKFRFFLPYLERIIDLKRREAEYVGYKQSPYDALLDTYEPGAKAVEIDRIFTDIKEFLVPFLKKIQSDQIGLKKSKIRTLRGNFSTDKQQELGKMVAEALGFDFTAGRIDLAVHPFATNFHPGDVRITTRFDTRDLFYSLMSTIHEVGHALYEQGLPVENFGTPLAESISLGIHESQSRVWENQVGRSLPFWKYFYPTLRRKFPQPFGKIKLEDFHRVLNSVNPSLIRTEADEVTYNLHIILRFELEKALIEGEITPAELPKLWKKKMKDYLGIVPKTDREGVLQDIHWSAGLFGYFPTYTLGNLYSAQFYAAAKLSNPGLESQFSRGKFAKFSAWLKTNIHIHGKFYSADQLCKKITGKPLNAKYFKDYLASKYSQIYQLSD</sequence>
<dbReference type="PRINTS" id="PR00998">
    <property type="entry name" value="CRBOXYPTASET"/>
</dbReference>
<evidence type="ECO:0000256" key="6">
    <source>
        <dbReference type="ARBA" id="ARBA00052755"/>
    </source>
</evidence>
<dbReference type="Gene3D" id="1.10.1370.30">
    <property type="match status" value="1"/>
</dbReference>
<dbReference type="PIRSF" id="PIRSF006615">
    <property type="entry name" value="Zn_crbxpep_Taq"/>
    <property type="match status" value="1"/>
</dbReference>
<comment type="catalytic activity">
    <reaction evidence="6 8">
        <text>Release of a C-terminal amino acid with broad specificity, except for -Pro.</text>
        <dbReference type="EC" id="3.4.17.19"/>
    </reaction>
</comment>
<dbReference type="FunFam" id="1.10.1370.30:FF:000003">
    <property type="entry name" value="Thermostable carboxypeptidase 1"/>
    <property type="match status" value="1"/>
</dbReference>
<reference evidence="11 12" key="1">
    <citation type="journal article" date="2016" name="Nat. Commun.">
        <title>Thousands of microbial genomes shed light on interconnected biogeochemical processes in an aquifer system.</title>
        <authorList>
            <person name="Anantharaman K."/>
            <person name="Brown C.T."/>
            <person name="Hug L.A."/>
            <person name="Sharon I."/>
            <person name="Castelle C.J."/>
            <person name="Probst A.J."/>
            <person name="Thomas B.C."/>
            <person name="Singh A."/>
            <person name="Wilkins M.J."/>
            <person name="Karaoz U."/>
            <person name="Brodie E.L."/>
            <person name="Williams K.H."/>
            <person name="Hubbard S.S."/>
            <person name="Banfield J.F."/>
        </authorList>
    </citation>
    <scope>NUCLEOTIDE SEQUENCE [LARGE SCALE GENOMIC DNA]</scope>
</reference>
<comment type="caution">
    <text evidence="11">The sequence shown here is derived from an EMBL/GenBank/DDBJ whole genome shotgun (WGS) entry which is preliminary data.</text>
</comment>
<keyword evidence="1 8" id="KW-0121">Carboxypeptidase</keyword>
<feature type="binding site" evidence="9">
    <location>
        <position position="271"/>
    </location>
    <ligand>
        <name>Zn(2+)</name>
        <dbReference type="ChEBI" id="CHEBI:29105"/>
        <note>catalytic</note>
    </ligand>
</feature>
<dbReference type="Proteomes" id="UP000177685">
    <property type="component" value="Unassembled WGS sequence"/>
</dbReference>
<evidence type="ECO:0000256" key="10">
    <source>
        <dbReference type="PIRSR" id="PIRSR006615-2"/>
    </source>
</evidence>
<accession>A0A1G1VD02</accession>
<name>A0A1G1VD02_9BACT</name>
<evidence type="ECO:0000313" key="11">
    <source>
        <dbReference type="EMBL" id="OGY13269.1"/>
    </source>
</evidence>
<evidence type="ECO:0000256" key="5">
    <source>
        <dbReference type="ARBA" id="ARBA00023049"/>
    </source>
</evidence>
<evidence type="ECO:0000256" key="2">
    <source>
        <dbReference type="ARBA" id="ARBA00022670"/>
    </source>
</evidence>
<feature type="binding site" evidence="9">
    <location>
        <position position="267"/>
    </location>
    <ligand>
        <name>Zn(2+)</name>
        <dbReference type="ChEBI" id="CHEBI:29105"/>
        <note>catalytic</note>
    </ligand>
</feature>
<evidence type="ECO:0000256" key="8">
    <source>
        <dbReference type="PIRNR" id="PIRNR006615"/>
    </source>
</evidence>
<comment type="function">
    <text evidence="8">Broad specificity carboxypetidase that releases amino acids sequentially from the C-terminus, including neutral, aromatic, polar and basic residues.</text>
</comment>
<keyword evidence="5 8" id="KW-0482">Metalloprotease</keyword>